<evidence type="ECO:0000256" key="1">
    <source>
        <dbReference type="RuleBase" id="RU363044"/>
    </source>
</evidence>
<dbReference type="GO" id="GO:0006310">
    <property type="term" value="P:DNA recombination"/>
    <property type="evidence" value="ECO:0007669"/>
    <property type="project" value="UniProtKB-KW"/>
</dbReference>
<dbReference type="AlphaFoldDB" id="A0A4C1ZLJ1"/>
<dbReference type="EMBL" id="BGZK01001882">
    <property type="protein sequence ID" value="GBP87759.1"/>
    <property type="molecule type" value="Genomic_DNA"/>
</dbReference>
<dbReference type="EC" id="5.6.2.3" evidence="1"/>
<dbReference type="GO" id="GO:0005524">
    <property type="term" value="F:ATP binding"/>
    <property type="evidence" value="ECO:0007669"/>
    <property type="project" value="UniProtKB-KW"/>
</dbReference>
<sequence>MAVFAVTNANDEISQYQMGLYRNDVALALASSGIAATLLEGGRTAHSALKLPLNMQITETPICNIAKNSAMAKILQVCKLIVWDECTMAHKRSLEALDRTLKDLRDNHNIFGGAMILLSDFNPSRSGRGRRRLDGFRSRRSVRATPKNAPTEPSNVAINGRVNTWREIARANKTSSRRYGPETQISPGQITVRPLPFIGRSSPPLDVLFPPKKPVIHRQLFWAYEGYDNYGWRGEREAPPAAPAPKPPRRGGTAAKDLNAYIKGYSRPISIAIRT</sequence>
<dbReference type="GO" id="GO:0000723">
    <property type="term" value="P:telomere maintenance"/>
    <property type="evidence" value="ECO:0007669"/>
    <property type="project" value="InterPro"/>
</dbReference>
<keyword evidence="1" id="KW-0234">DNA repair</keyword>
<gene>
    <name evidence="4" type="primary">pif1</name>
    <name evidence="4" type="ORF">EVAR_28641_1</name>
</gene>
<comment type="similarity">
    <text evidence="1">Belongs to the helicase family.</text>
</comment>
<evidence type="ECO:0000313" key="4">
    <source>
        <dbReference type="EMBL" id="GBP87759.1"/>
    </source>
</evidence>
<feature type="region of interest" description="Disordered" evidence="2">
    <location>
        <begin position="126"/>
        <end position="156"/>
    </location>
</feature>
<dbReference type="Proteomes" id="UP000299102">
    <property type="component" value="Unassembled WGS sequence"/>
</dbReference>
<evidence type="ECO:0000256" key="2">
    <source>
        <dbReference type="SAM" id="MobiDB-lite"/>
    </source>
</evidence>
<dbReference type="OrthoDB" id="272985at2759"/>
<dbReference type="InterPro" id="IPR027417">
    <property type="entry name" value="P-loop_NTPase"/>
</dbReference>
<dbReference type="PANTHER" id="PTHR10492:SF57">
    <property type="entry name" value="ATP-DEPENDENT DNA HELICASE"/>
    <property type="match status" value="1"/>
</dbReference>
<protein>
    <recommendedName>
        <fullName evidence="1">ATP-dependent DNA helicase</fullName>
        <ecNumber evidence="1">5.6.2.3</ecNumber>
    </recommendedName>
</protein>
<dbReference type="Pfam" id="PF05970">
    <property type="entry name" value="PIF1"/>
    <property type="match status" value="1"/>
</dbReference>
<dbReference type="GO" id="GO:0043139">
    <property type="term" value="F:5'-3' DNA helicase activity"/>
    <property type="evidence" value="ECO:0007669"/>
    <property type="project" value="UniProtKB-EC"/>
</dbReference>
<accession>A0A4C1ZLJ1</accession>
<name>A0A4C1ZLJ1_EUMVA</name>
<dbReference type="InterPro" id="IPR010285">
    <property type="entry name" value="DNA_helicase_pif1-like_DEAD"/>
</dbReference>
<dbReference type="Gene3D" id="3.40.50.300">
    <property type="entry name" value="P-loop containing nucleotide triphosphate hydrolases"/>
    <property type="match status" value="1"/>
</dbReference>
<evidence type="ECO:0000313" key="5">
    <source>
        <dbReference type="Proteomes" id="UP000299102"/>
    </source>
</evidence>
<keyword evidence="1" id="KW-0378">Hydrolase</keyword>
<reference evidence="4 5" key="1">
    <citation type="journal article" date="2019" name="Commun. Biol.">
        <title>The bagworm genome reveals a unique fibroin gene that provides high tensile strength.</title>
        <authorList>
            <person name="Kono N."/>
            <person name="Nakamura H."/>
            <person name="Ohtoshi R."/>
            <person name="Tomita M."/>
            <person name="Numata K."/>
            <person name="Arakawa K."/>
        </authorList>
    </citation>
    <scope>NUCLEOTIDE SEQUENCE [LARGE SCALE GENOMIC DNA]</scope>
</reference>
<keyword evidence="1 4" id="KW-0347">Helicase</keyword>
<feature type="region of interest" description="Disordered" evidence="2">
    <location>
        <begin position="236"/>
        <end position="255"/>
    </location>
</feature>
<organism evidence="4 5">
    <name type="scientific">Eumeta variegata</name>
    <name type="common">Bagworm moth</name>
    <name type="synonym">Eumeta japonica</name>
    <dbReference type="NCBI Taxonomy" id="151549"/>
    <lineage>
        <taxon>Eukaryota</taxon>
        <taxon>Metazoa</taxon>
        <taxon>Ecdysozoa</taxon>
        <taxon>Arthropoda</taxon>
        <taxon>Hexapoda</taxon>
        <taxon>Insecta</taxon>
        <taxon>Pterygota</taxon>
        <taxon>Neoptera</taxon>
        <taxon>Endopterygota</taxon>
        <taxon>Lepidoptera</taxon>
        <taxon>Glossata</taxon>
        <taxon>Ditrysia</taxon>
        <taxon>Tineoidea</taxon>
        <taxon>Psychidae</taxon>
        <taxon>Oiketicinae</taxon>
        <taxon>Eumeta</taxon>
    </lineage>
</organism>
<dbReference type="GO" id="GO:0016887">
    <property type="term" value="F:ATP hydrolysis activity"/>
    <property type="evidence" value="ECO:0007669"/>
    <property type="project" value="RHEA"/>
</dbReference>
<keyword evidence="1" id="KW-0227">DNA damage</keyword>
<keyword evidence="1" id="KW-0067">ATP-binding</keyword>
<keyword evidence="1" id="KW-0547">Nucleotide-binding</keyword>
<dbReference type="STRING" id="151549.A0A4C1ZLJ1"/>
<comment type="caution">
    <text evidence="4">The sequence shown here is derived from an EMBL/GenBank/DDBJ whole genome shotgun (WGS) entry which is preliminary data.</text>
</comment>
<keyword evidence="1" id="KW-0233">DNA recombination</keyword>
<comment type="catalytic activity">
    <reaction evidence="1">
        <text>ATP + H2O = ADP + phosphate + H(+)</text>
        <dbReference type="Rhea" id="RHEA:13065"/>
        <dbReference type="ChEBI" id="CHEBI:15377"/>
        <dbReference type="ChEBI" id="CHEBI:15378"/>
        <dbReference type="ChEBI" id="CHEBI:30616"/>
        <dbReference type="ChEBI" id="CHEBI:43474"/>
        <dbReference type="ChEBI" id="CHEBI:456216"/>
        <dbReference type="EC" id="5.6.2.3"/>
    </reaction>
</comment>
<proteinExistence type="inferred from homology"/>
<keyword evidence="5" id="KW-1185">Reference proteome</keyword>
<dbReference type="GO" id="GO:0006281">
    <property type="term" value="P:DNA repair"/>
    <property type="evidence" value="ECO:0007669"/>
    <property type="project" value="UniProtKB-KW"/>
</dbReference>
<evidence type="ECO:0000259" key="3">
    <source>
        <dbReference type="Pfam" id="PF05970"/>
    </source>
</evidence>
<comment type="cofactor">
    <cofactor evidence="1">
        <name>Mg(2+)</name>
        <dbReference type="ChEBI" id="CHEBI:18420"/>
    </cofactor>
</comment>
<dbReference type="PANTHER" id="PTHR10492">
    <property type="match status" value="1"/>
</dbReference>
<feature type="domain" description="DNA helicase Pif1-like DEAD-box helicase" evidence="3">
    <location>
        <begin position="22"/>
        <end position="120"/>
    </location>
</feature>